<feature type="domain" description="Flagellar basal-body/hook protein C-terminal" evidence="10">
    <location>
        <begin position="215"/>
        <end position="260"/>
    </location>
</feature>
<comment type="subunit">
    <text evidence="5 8">The basal body constitutes a major portion of the flagellar organelle and consists of four rings (L,P,S, and M) mounted on a central rod. The rod consists of about 26 subunits of FlgG in the distal portion, and FlgB, FlgC and FlgF are thought to build up the proximal portion of the rod with about 6 subunits each.</text>
</comment>
<comment type="similarity">
    <text evidence="2 8">Belongs to the flagella basal body rod proteins family.</text>
</comment>
<dbReference type="GO" id="GO:0009426">
    <property type="term" value="C:bacterial-type flagellum basal body, distal rod"/>
    <property type="evidence" value="ECO:0007669"/>
    <property type="project" value="UniProtKB-UniRule"/>
</dbReference>
<name>A0A2G8RCH3_9RHOB</name>
<dbReference type="InterPro" id="IPR020013">
    <property type="entry name" value="Flagellar_FlgE/F/G"/>
</dbReference>
<evidence type="ECO:0000256" key="3">
    <source>
        <dbReference type="ARBA" id="ARBA00017948"/>
    </source>
</evidence>
<evidence type="ECO:0000256" key="6">
    <source>
        <dbReference type="ARBA" id="ARBA00032912"/>
    </source>
</evidence>
<dbReference type="NCBIfam" id="TIGR03506">
    <property type="entry name" value="FlgEFG_subfam"/>
    <property type="match status" value="2"/>
</dbReference>
<dbReference type="InterPro" id="IPR010930">
    <property type="entry name" value="Flg_bb/hook_C_dom"/>
</dbReference>
<dbReference type="InterPro" id="IPR019776">
    <property type="entry name" value="Flagellar_basal_body_rod_CS"/>
</dbReference>
<evidence type="ECO:0000256" key="8">
    <source>
        <dbReference type="RuleBase" id="RU362116"/>
    </source>
</evidence>
<dbReference type="AlphaFoldDB" id="A0A2G8RCH3"/>
<organism evidence="12 13">
    <name type="scientific">Puniceibacterium antarcticum</name>
    <dbReference type="NCBI Taxonomy" id="1206336"/>
    <lineage>
        <taxon>Bacteria</taxon>
        <taxon>Pseudomonadati</taxon>
        <taxon>Pseudomonadota</taxon>
        <taxon>Alphaproteobacteria</taxon>
        <taxon>Rhodobacterales</taxon>
        <taxon>Paracoccaceae</taxon>
        <taxon>Puniceibacterium</taxon>
    </lineage>
</organism>
<evidence type="ECO:0000256" key="1">
    <source>
        <dbReference type="ARBA" id="ARBA00004117"/>
    </source>
</evidence>
<evidence type="ECO:0000313" key="13">
    <source>
        <dbReference type="Proteomes" id="UP000231259"/>
    </source>
</evidence>
<dbReference type="InterPro" id="IPR037925">
    <property type="entry name" value="FlgE/F/G-like"/>
</dbReference>
<keyword evidence="13" id="KW-1185">Reference proteome</keyword>
<keyword evidence="4 8" id="KW-0975">Bacterial flagellum</keyword>
<dbReference type="OrthoDB" id="9804559at2"/>
<evidence type="ECO:0000256" key="4">
    <source>
        <dbReference type="ARBA" id="ARBA00023143"/>
    </source>
</evidence>
<dbReference type="InterPro" id="IPR012834">
    <property type="entry name" value="FlgG_G_neg"/>
</dbReference>
<sequence>MRALKIAATGMSAQQMRVEVISNNLSNMSTTGYNARRAEFSDLHYQQKLRAGTVNASDGTVLPTGVQLGLGVRPAAVSMQLEQGSLSATGGDLDVAIEGAGYLEVTLPSGQAAYTRDGGLKRNADGLIVTSDGYPVAPEITIPDDATSVSINASGEVYAYFSGTTAAQLLGQFTIAGFTNAKGLEAIGSNLFTETEGSGPALVTTPGLDGQGTLRQGYLEDSSVDAVREVTELIEAQRGYELNAKVISAADQMLGATTQIR</sequence>
<reference evidence="12 13" key="1">
    <citation type="submission" date="2013-09" db="EMBL/GenBank/DDBJ databases">
        <title>Genome sequencing of Phaeobacter antarcticus sp. nov. SM1211.</title>
        <authorList>
            <person name="Zhang X.-Y."/>
            <person name="Liu C."/>
            <person name="Chen X.-L."/>
            <person name="Xie B.-B."/>
            <person name="Qin Q.-L."/>
            <person name="Rong J.-C."/>
            <person name="Zhang Y.-Z."/>
        </authorList>
    </citation>
    <scope>NUCLEOTIDE SEQUENCE [LARGE SCALE GENOMIC DNA]</scope>
    <source>
        <strain evidence="12 13">SM1211</strain>
    </source>
</reference>
<feature type="domain" description="Flagellar hook protein FlgE/F/G-like D1" evidence="11">
    <location>
        <begin position="96"/>
        <end position="159"/>
    </location>
</feature>
<dbReference type="Pfam" id="PF00460">
    <property type="entry name" value="Flg_bb_rod"/>
    <property type="match status" value="1"/>
</dbReference>
<comment type="subcellular location">
    <subcellularLocation>
        <location evidence="1 8">Bacterial flagellum basal body</location>
    </subcellularLocation>
</comment>
<feature type="domain" description="Flagellar basal body rod protein N-terminal" evidence="9">
    <location>
        <begin position="4"/>
        <end position="33"/>
    </location>
</feature>
<proteinExistence type="inferred from homology"/>
<evidence type="ECO:0000256" key="5">
    <source>
        <dbReference type="ARBA" id="ARBA00025933"/>
    </source>
</evidence>
<protein>
    <recommendedName>
        <fullName evidence="3 7">Flagellar basal-body rod protein FlgG</fullName>
    </recommendedName>
    <alternativeName>
        <fullName evidence="6 8">Distal rod protein</fullName>
    </alternativeName>
</protein>
<dbReference type="SUPFAM" id="SSF117143">
    <property type="entry name" value="Flagellar hook protein flgE"/>
    <property type="match status" value="1"/>
</dbReference>
<gene>
    <name evidence="12" type="primary">flgG</name>
    <name evidence="12" type="ORF">P775_15420</name>
</gene>
<dbReference type="Pfam" id="PF22692">
    <property type="entry name" value="LlgE_F_G_D1"/>
    <property type="match status" value="1"/>
</dbReference>
<dbReference type="InterPro" id="IPR053967">
    <property type="entry name" value="LlgE_F_G-like_D1"/>
</dbReference>
<dbReference type="PANTHER" id="PTHR30435">
    <property type="entry name" value="FLAGELLAR PROTEIN"/>
    <property type="match status" value="1"/>
</dbReference>
<dbReference type="EMBL" id="AWWI01000103">
    <property type="protein sequence ID" value="PIL19275.1"/>
    <property type="molecule type" value="Genomic_DNA"/>
</dbReference>
<evidence type="ECO:0000256" key="7">
    <source>
        <dbReference type="NCBIfam" id="TIGR02488"/>
    </source>
</evidence>
<keyword evidence="12" id="KW-0969">Cilium</keyword>
<evidence type="ECO:0000313" key="12">
    <source>
        <dbReference type="EMBL" id="PIL19275.1"/>
    </source>
</evidence>
<evidence type="ECO:0000259" key="9">
    <source>
        <dbReference type="Pfam" id="PF00460"/>
    </source>
</evidence>
<evidence type="ECO:0000259" key="11">
    <source>
        <dbReference type="Pfam" id="PF22692"/>
    </source>
</evidence>
<keyword evidence="12" id="KW-0966">Cell projection</keyword>
<comment type="caution">
    <text evidence="12">The sequence shown here is derived from an EMBL/GenBank/DDBJ whole genome shotgun (WGS) entry which is preliminary data.</text>
</comment>
<dbReference type="Pfam" id="PF06429">
    <property type="entry name" value="Flg_bbr_C"/>
    <property type="match status" value="1"/>
</dbReference>
<dbReference type="GO" id="GO:0071978">
    <property type="term" value="P:bacterial-type flagellum-dependent swarming motility"/>
    <property type="evidence" value="ECO:0007669"/>
    <property type="project" value="TreeGrafter"/>
</dbReference>
<accession>A0A2G8RCH3</accession>
<evidence type="ECO:0000256" key="2">
    <source>
        <dbReference type="ARBA" id="ARBA00009677"/>
    </source>
</evidence>
<dbReference type="Proteomes" id="UP000231259">
    <property type="component" value="Unassembled WGS sequence"/>
</dbReference>
<dbReference type="NCBIfam" id="TIGR02488">
    <property type="entry name" value="flgG_G_neg"/>
    <property type="match status" value="1"/>
</dbReference>
<dbReference type="RefSeq" id="WP_099911698.1">
    <property type="nucleotide sequence ID" value="NZ_AWWI01000103.1"/>
</dbReference>
<evidence type="ECO:0000259" key="10">
    <source>
        <dbReference type="Pfam" id="PF06429"/>
    </source>
</evidence>
<dbReference type="PROSITE" id="PS00588">
    <property type="entry name" value="FLAGELLA_BB_ROD"/>
    <property type="match status" value="1"/>
</dbReference>
<keyword evidence="12" id="KW-0282">Flagellum</keyword>
<dbReference type="PANTHER" id="PTHR30435:SF19">
    <property type="entry name" value="FLAGELLAR BASAL-BODY ROD PROTEIN FLGG"/>
    <property type="match status" value="1"/>
</dbReference>
<dbReference type="InterPro" id="IPR001444">
    <property type="entry name" value="Flag_bb_rod_N"/>
</dbReference>